<dbReference type="InterPro" id="IPR045860">
    <property type="entry name" value="Snake_toxin-like_sf"/>
</dbReference>
<sequence length="150" mass="16086">MRRPAWQPYKPSGPAQALLCPRMAGAGIKAVLLIVALLCLEGAWALKCHNCSEFSDTCSRPVECPRSSQYCTVEKLNYEDSGVIVSAVDKRCVDSCLLLEQSRVSGIQDLYFYCCATDLCNSARGLGLDAATSVLILVPPVLATLLGASL</sequence>
<evidence type="ECO:0000313" key="4">
    <source>
        <dbReference type="Proteomes" id="UP001652624"/>
    </source>
</evidence>
<organism evidence="4 5">
    <name type="scientific">Erinaceus europaeus</name>
    <name type="common">Western European hedgehog</name>
    <dbReference type="NCBI Taxonomy" id="9365"/>
    <lineage>
        <taxon>Eukaryota</taxon>
        <taxon>Metazoa</taxon>
        <taxon>Chordata</taxon>
        <taxon>Craniata</taxon>
        <taxon>Vertebrata</taxon>
        <taxon>Euteleostomi</taxon>
        <taxon>Mammalia</taxon>
        <taxon>Eutheria</taxon>
        <taxon>Laurasiatheria</taxon>
        <taxon>Eulipotyphla</taxon>
        <taxon>Erinaceidae</taxon>
        <taxon>Erinaceinae</taxon>
        <taxon>Erinaceus</taxon>
    </lineage>
</organism>
<keyword evidence="1 2" id="KW-0732">Signal</keyword>
<dbReference type="Pfam" id="PF00021">
    <property type="entry name" value="UPAR_LY6"/>
    <property type="match status" value="1"/>
</dbReference>
<evidence type="ECO:0000259" key="3">
    <source>
        <dbReference type="SMART" id="SM00134"/>
    </source>
</evidence>
<name>A0ABM3XSS6_ERIEU</name>
<dbReference type="RefSeq" id="XP_060051872.1">
    <property type="nucleotide sequence ID" value="XM_060195889.1"/>
</dbReference>
<dbReference type="Proteomes" id="UP001652624">
    <property type="component" value="Chromosome 8"/>
</dbReference>
<dbReference type="InterPro" id="IPR051110">
    <property type="entry name" value="Ly-6/neurotoxin-like_GPI-ap"/>
</dbReference>
<gene>
    <name evidence="5" type="primary">LOC107523245</name>
</gene>
<dbReference type="PANTHER" id="PTHR16983:SF10">
    <property type="entry name" value="PROTEIN QUIVER"/>
    <property type="match status" value="1"/>
</dbReference>
<feature type="chain" id="PRO_5045310196" evidence="2">
    <location>
        <begin position="46"/>
        <end position="150"/>
    </location>
</feature>
<evidence type="ECO:0000313" key="5">
    <source>
        <dbReference type="RefSeq" id="XP_060051872.1"/>
    </source>
</evidence>
<dbReference type="SUPFAM" id="SSF57302">
    <property type="entry name" value="Snake toxin-like"/>
    <property type="match status" value="1"/>
</dbReference>
<accession>A0ABM3XSS6</accession>
<reference evidence="5" key="1">
    <citation type="submission" date="2025-08" db="UniProtKB">
        <authorList>
            <consortium name="RefSeq"/>
        </authorList>
    </citation>
    <scope>IDENTIFICATION</scope>
</reference>
<dbReference type="SMART" id="SM00134">
    <property type="entry name" value="LU"/>
    <property type="match status" value="1"/>
</dbReference>
<dbReference type="InterPro" id="IPR016054">
    <property type="entry name" value="LY6_UPA_recep-like"/>
</dbReference>
<proteinExistence type="predicted"/>
<dbReference type="Gene3D" id="2.10.60.10">
    <property type="entry name" value="CD59"/>
    <property type="match status" value="1"/>
</dbReference>
<feature type="signal peptide" evidence="2">
    <location>
        <begin position="1"/>
        <end position="45"/>
    </location>
</feature>
<evidence type="ECO:0000256" key="1">
    <source>
        <dbReference type="ARBA" id="ARBA00022729"/>
    </source>
</evidence>
<feature type="domain" description="UPAR/Ly6" evidence="3">
    <location>
        <begin position="46"/>
        <end position="131"/>
    </location>
</feature>
<keyword evidence="4" id="KW-1185">Reference proteome</keyword>
<dbReference type="PANTHER" id="PTHR16983">
    <property type="entry name" value="UPAR/LY6 DOMAIN-CONTAINING PROTEIN"/>
    <property type="match status" value="1"/>
</dbReference>
<evidence type="ECO:0000256" key="2">
    <source>
        <dbReference type="SAM" id="SignalP"/>
    </source>
</evidence>
<dbReference type="GeneID" id="107523245"/>
<protein>
    <submittedName>
        <fullName evidence="5">Ly-6/neurotoxin-like protein 1</fullName>
    </submittedName>
</protein>